<dbReference type="InterPro" id="IPR007369">
    <property type="entry name" value="Peptidase_A22B_SPP"/>
</dbReference>
<keyword evidence="6 8" id="KW-1133">Transmembrane helix</keyword>
<evidence type="ECO:0000256" key="7">
    <source>
        <dbReference type="ARBA" id="ARBA00023136"/>
    </source>
</evidence>
<dbReference type="Proteomes" id="UP000007819">
    <property type="component" value="Chromosome X"/>
</dbReference>
<protein>
    <recommendedName>
        <fullName evidence="11">Minor histocompatibility antigen H13</fullName>
    </recommendedName>
</protein>
<proteinExistence type="inferred from homology"/>
<feature type="transmembrane region" description="Helical" evidence="8">
    <location>
        <begin position="72"/>
        <end position="96"/>
    </location>
</feature>
<dbReference type="PANTHER" id="PTHR12174:SF23">
    <property type="entry name" value="MINOR HISTOCOMPATIBILITY ANTIGEN H13"/>
    <property type="match status" value="1"/>
</dbReference>
<evidence type="ECO:0000256" key="4">
    <source>
        <dbReference type="ARBA" id="ARBA00022801"/>
    </source>
</evidence>
<evidence type="ECO:0000256" key="3">
    <source>
        <dbReference type="ARBA" id="ARBA00022692"/>
    </source>
</evidence>
<dbReference type="GeneID" id="100165471"/>
<evidence type="ECO:0000256" key="5">
    <source>
        <dbReference type="ARBA" id="ARBA00022824"/>
    </source>
</evidence>
<dbReference type="RefSeq" id="XP_029341331.1">
    <property type="nucleotide sequence ID" value="XM_029485471.1"/>
</dbReference>
<dbReference type="KEGG" id="api:100165471"/>
<keyword evidence="4" id="KW-0378">Hydrolase</keyword>
<evidence type="ECO:0000313" key="10">
    <source>
        <dbReference type="Proteomes" id="UP000007819"/>
    </source>
</evidence>
<dbReference type="PANTHER" id="PTHR12174">
    <property type="entry name" value="SIGNAL PEPTIDE PEPTIDASE"/>
    <property type="match status" value="1"/>
</dbReference>
<dbReference type="OrthoDB" id="29661at2759"/>
<feature type="transmembrane region" description="Helical" evidence="8">
    <location>
        <begin position="182"/>
        <end position="204"/>
    </location>
</feature>
<evidence type="ECO:0000313" key="9">
    <source>
        <dbReference type="EnsemblMetazoa" id="XP_029341331.1"/>
    </source>
</evidence>
<comment type="subcellular location">
    <subcellularLocation>
        <location evidence="1">Endoplasmic reticulum membrane</location>
        <topology evidence="1">Multi-pass membrane protein</topology>
    </subcellularLocation>
</comment>
<feature type="transmembrane region" description="Helical" evidence="8">
    <location>
        <begin position="153"/>
        <end position="176"/>
    </location>
</feature>
<dbReference type="EnsemblMetazoa" id="XM_029485471.1">
    <property type="protein sequence ID" value="XP_029341331.1"/>
    <property type="gene ID" value="LOC100165471"/>
</dbReference>
<name>A0A8R2JLE5_ACYPI</name>
<keyword evidence="7 8" id="KW-0472">Membrane</keyword>
<accession>A0A8R2JLE5</accession>
<dbReference type="GO" id="GO:0042500">
    <property type="term" value="F:aspartic endopeptidase activity, intramembrane cleaving"/>
    <property type="evidence" value="ECO:0007669"/>
    <property type="project" value="InterPro"/>
</dbReference>
<evidence type="ECO:0000256" key="1">
    <source>
        <dbReference type="ARBA" id="ARBA00004477"/>
    </source>
</evidence>
<dbReference type="InterPro" id="IPR006639">
    <property type="entry name" value="Preselin/SPP"/>
</dbReference>
<keyword evidence="5" id="KW-0256">Endoplasmic reticulum</keyword>
<reference evidence="9" key="2">
    <citation type="submission" date="2022-06" db="UniProtKB">
        <authorList>
            <consortium name="EnsemblMetazoa"/>
        </authorList>
    </citation>
    <scope>IDENTIFICATION</scope>
</reference>
<dbReference type="AlphaFoldDB" id="A0A8R2JLE5"/>
<sequence>MKYQLQLTKGTSEHDWINVKFTLHDVLFCVTCATLGTFYIISKHWIVNNIFGLAFAKNGIELLHFKTIKVGCILLCGLFVYDLFWVFGSNIMVTVANSFDGPVKLIFPQDLLENGILAAENFAILSLDDIIIPGIFIAFMLRFDHSLNRKTNTYFNATILGYFLGFLTTVFVAHIYNAAQSALLFLAPACLITPMLVAFVCGDLKTLFSYEEHKMEPEN</sequence>
<dbReference type="GO" id="GO:0033619">
    <property type="term" value="P:membrane protein proteolysis"/>
    <property type="evidence" value="ECO:0007669"/>
    <property type="project" value="TreeGrafter"/>
</dbReference>
<dbReference type="GO" id="GO:0098553">
    <property type="term" value="C:lumenal side of endoplasmic reticulum membrane"/>
    <property type="evidence" value="ECO:0007669"/>
    <property type="project" value="TreeGrafter"/>
</dbReference>
<evidence type="ECO:0000256" key="6">
    <source>
        <dbReference type="ARBA" id="ARBA00022989"/>
    </source>
</evidence>
<feature type="transmembrane region" description="Helical" evidence="8">
    <location>
        <begin position="116"/>
        <end position="141"/>
    </location>
</feature>
<dbReference type="GO" id="GO:0098554">
    <property type="term" value="C:cytoplasmic side of endoplasmic reticulum membrane"/>
    <property type="evidence" value="ECO:0007669"/>
    <property type="project" value="TreeGrafter"/>
</dbReference>
<keyword evidence="3 8" id="KW-0812">Transmembrane</keyword>
<dbReference type="GO" id="GO:0006465">
    <property type="term" value="P:signal peptide processing"/>
    <property type="evidence" value="ECO:0007669"/>
    <property type="project" value="TreeGrafter"/>
</dbReference>
<dbReference type="SMART" id="SM00730">
    <property type="entry name" value="PSN"/>
    <property type="match status" value="1"/>
</dbReference>
<dbReference type="Pfam" id="PF04258">
    <property type="entry name" value="Peptidase_A22B"/>
    <property type="match status" value="1"/>
</dbReference>
<evidence type="ECO:0008006" key="11">
    <source>
        <dbReference type="Google" id="ProtNLM"/>
    </source>
</evidence>
<evidence type="ECO:0000256" key="2">
    <source>
        <dbReference type="ARBA" id="ARBA00006859"/>
    </source>
</evidence>
<comment type="similarity">
    <text evidence="2">Belongs to the peptidase A22B family.</text>
</comment>
<evidence type="ECO:0000256" key="8">
    <source>
        <dbReference type="SAM" id="Phobius"/>
    </source>
</evidence>
<keyword evidence="10" id="KW-1185">Reference proteome</keyword>
<organism evidence="9 10">
    <name type="scientific">Acyrthosiphon pisum</name>
    <name type="common">Pea aphid</name>
    <dbReference type="NCBI Taxonomy" id="7029"/>
    <lineage>
        <taxon>Eukaryota</taxon>
        <taxon>Metazoa</taxon>
        <taxon>Ecdysozoa</taxon>
        <taxon>Arthropoda</taxon>
        <taxon>Hexapoda</taxon>
        <taxon>Insecta</taxon>
        <taxon>Pterygota</taxon>
        <taxon>Neoptera</taxon>
        <taxon>Paraneoptera</taxon>
        <taxon>Hemiptera</taxon>
        <taxon>Sternorrhyncha</taxon>
        <taxon>Aphidomorpha</taxon>
        <taxon>Aphidoidea</taxon>
        <taxon>Aphididae</taxon>
        <taxon>Macrosiphini</taxon>
        <taxon>Acyrthosiphon</taxon>
    </lineage>
</organism>
<reference evidence="10" key="1">
    <citation type="submission" date="2010-06" db="EMBL/GenBank/DDBJ databases">
        <authorList>
            <person name="Jiang H."/>
            <person name="Abraham K."/>
            <person name="Ali S."/>
            <person name="Alsbrooks S.L."/>
            <person name="Anim B.N."/>
            <person name="Anosike U.S."/>
            <person name="Attaway T."/>
            <person name="Bandaranaike D.P."/>
            <person name="Battles P.K."/>
            <person name="Bell S.N."/>
            <person name="Bell A.V."/>
            <person name="Beltran B."/>
            <person name="Bickham C."/>
            <person name="Bustamante Y."/>
            <person name="Caleb T."/>
            <person name="Canada A."/>
            <person name="Cardenas V."/>
            <person name="Carter K."/>
            <person name="Chacko J."/>
            <person name="Chandrabose M.N."/>
            <person name="Chavez D."/>
            <person name="Chavez A."/>
            <person name="Chen L."/>
            <person name="Chu H.-S."/>
            <person name="Claassen K.J."/>
            <person name="Cockrell R."/>
            <person name="Collins M."/>
            <person name="Cooper J.A."/>
            <person name="Cree A."/>
            <person name="Curry S.M."/>
            <person name="Da Y."/>
            <person name="Dao M.D."/>
            <person name="Das B."/>
            <person name="Davila M.-L."/>
            <person name="Davy-Carroll L."/>
            <person name="Denson S."/>
            <person name="Dinh H."/>
            <person name="Ebong V.E."/>
            <person name="Edwards J.R."/>
            <person name="Egan A."/>
            <person name="El-Daye J."/>
            <person name="Escobedo L."/>
            <person name="Fernandez S."/>
            <person name="Fernando P.R."/>
            <person name="Flagg N."/>
            <person name="Forbes L.D."/>
            <person name="Fowler R.G."/>
            <person name="Fu Q."/>
            <person name="Gabisi R.A."/>
            <person name="Ganer J."/>
            <person name="Garbino Pronczuk A."/>
            <person name="Garcia R.M."/>
            <person name="Garner T."/>
            <person name="Garrett T.E."/>
            <person name="Gonzalez D.A."/>
            <person name="Hamid H."/>
            <person name="Hawkins E.S."/>
            <person name="Hirani K."/>
            <person name="Hogues M.E."/>
            <person name="Hollins B."/>
            <person name="Hsiao C.-H."/>
            <person name="Jabil R."/>
            <person name="James M.L."/>
            <person name="Jhangiani S.N."/>
            <person name="Johnson B."/>
            <person name="Johnson Q."/>
            <person name="Joshi V."/>
            <person name="Kalu J.B."/>
            <person name="Kam C."/>
            <person name="Kashfia A."/>
            <person name="Keebler J."/>
            <person name="Kisamo H."/>
            <person name="Kovar C.L."/>
            <person name="Lago L.A."/>
            <person name="Lai C.-Y."/>
            <person name="Laidlaw J."/>
            <person name="Lara F."/>
            <person name="Le T.-K."/>
            <person name="Lee S.L."/>
            <person name="Legall F.H."/>
            <person name="Lemon S.J."/>
            <person name="Lewis L.R."/>
            <person name="Li B."/>
            <person name="Liu Y."/>
            <person name="Liu Y.-S."/>
            <person name="Lopez J."/>
            <person name="Lozado R.J."/>
            <person name="Lu J."/>
            <person name="Madu R.C."/>
            <person name="Maheshwari M."/>
            <person name="Maheshwari R."/>
            <person name="Malloy K."/>
            <person name="Martinez E."/>
            <person name="Mathew T."/>
            <person name="Mercado I.C."/>
            <person name="Mercado C."/>
            <person name="Meyer B."/>
            <person name="Montgomery K."/>
            <person name="Morgan M.B."/>
            <person name="Munidasa M."/>
            <person name="Nazareth L.V."/>
            <person name="Nelson J."/>
            <person name="Ng B.M."/>
            <person name="Nguyen N.B."/>
            <person name="Nguyen P.Q."/>
            <person name="Nguyen T."/>
            <person name="Obregon M."/>
            <person name="Okwuonu G.O."/>
            <person name="Onwere C.G."/>
            <person name="Orozco G."/>
            <person name="Parra A."/>
            <person name="Patel S."/>
            <person name="Patil S."/>
            <person name="Perez A."/>
            <person name="Perez Y."/>
            <person name="Pham C."/>
            <person name="Primus E.L."/>
            <person name="Pu L.-L."/>
            <person name="Puazo M."/>
            <person name="Qin X."/>
            <person name="Quiroz J.B."/>
            <person name="Reese J."/>
            <person name="Richards S."/>
            <person name="Rives C.M."/>
            <person name="Robberts R."/>
            <person name="Ruiz S.J."/>
            <person name="Ruiz M.J."/>
            <person name="Santibanez J."/>
            <person name="Schneider B.W."/>
            <person name="Sisson I."/>
            <person name="Smith M."/>
            <person name="Sodergren E."/>
            <person name="Song X.-Z."/>
            <person name="Song B.B."/>
            <person name="Summersgill H."/>
            <person name="Thelus R."/>
            <person name="Thornton R.D."/>
            <person name="Trejos Z.Y."/>
            <person name="Usmani K."/>
            <person name="Vattathil S."/>
            <person name="Villasana D."/>
            <person name="Walker D.L."/>
            <person name="Wang S."/>
            <person name="Wang K."/>
            <person name="White C.S."/>
            <person name="Williams A.C."/>
            <person name="Williamson J."/>
            <person name="Wilson K."/>
            <person name="Woghiren I.O."/>
            <person name="Woodworth J.R."/>
            <person name="Worley K.C."/>
            <person name="Wright R.A."/>
            <person name="Wu W."/>
            <person name="Young L."/>
            <person name="Zhang L."/>
            <person name="Zhang J."/>
            <person name="Zhu Y."/>
            <person name="Muzny D.M."/>
            <person name="Weinstock G."/>
            <person name="Gibbs R.A."/>
        </authorList>
    </citation>
    <scope>NUCLEOTIDE SEQUENCE [LARGE SCALE GENOMIC DNA]</scope>
    <source>
        <strain evidence="10">LSR1</strain>
    </source>
</reference>